<dbReference type="OrthoDB" id="5579731at2759"/>
<evidence type="ECO:0000313" key="3">
    <source>
        <dbReference type="EMBL" id="QIW94950.1"/>
    </source>
</evidence>
<proteinExistence type="predicted"/>
<feature type="compositionally biased region" description="Basic and acidic residues" evidence="1">
    <location>
        <begin position="475"/>
        <end position="485"/>
    </location>
</feature>
<evidence type="ECO:0000259" key="2">
    <source>
        <dbReference type="Pfam" id="PF05205"/>
    </source>
</evidence>
<dbReference type="InterPro" id="IPR055264">
    <property type="entry name" value="BOD1/SHG1_dom"/>
</dbReference>
<evidence type="ECO:0000313" key="4">
    <source>
        <dbReference type="Proteomes" id="UP000503462"/>
    </source>
</evidence>
<dbReference type="AlphaFoldDB" id="A0A6H0XJY4"/>
<reference evidence="3 4" key="1">
    <citation type="journal article" date="2016" name="Sci. Rep.">
        <title>Peltaster fructicola genome reveals evolution from an invasive phytopathogen to an ectophytic parasite.</title>
        <authorList>
            <person name="Xu C."/>
            <person name="Chen H."/>
            <person name="Gleason M.L."/>
            <person name="Xu J.R."/>
            <person name="Liu H."/>
            <person name="Zhang R."/>
            <person name="Sun G."/>
        </authorList>
    </citation>
    <scope>NUCLEOTIDE SEQUENCE [LARGE SCALE GENOMIC DNA]</scope>
    <source>
        <strain evidence="3 4">LNHT1506</strain>
    </source>
</reference>
<gene>
    <name evidence="3" type="ORF">AMS68_000468</name>
</gene>
<dbReference type="Proteomes" id="UP000503462">
    <property type="component" value="Chromosome 1"/>
</dbReference>
<feature type="compositionally biased region" description="Basic and acidic residues" evidence="1">
    <location>
        <begin position="559"/>
        <end position="583"/>
    </location>
</feature>
<accession>A0A6H0XJY4</accession>
<feature type="compositionally biased region" description="Basic and acidic residues" evidence="1">
    <location>
        <begin position="229"/>
        <end position="310"/>
    </location>
</feature>
<organism evidence="3 4">
    <name type="scientific">Peltaster fructicola</name>
    <dbReference type="NCBI Taxonomy" id="286661"/>
    <lineage>
        <taxon>Eukaryota</taxon>
        <taxon>Fungi</taxon>
        <taxon>Dikarya</taxon>
        <taxon>Ascomycota</taxon>
        <taxon>Pezizomycotina</taxon>
        <taxon>Dothideomycetes</taxon>
        <taxon>Dothideomycetes incertae sedis</taxon>
        <taxon>Peltaster</taxon>
    </lineage>
</organism>
<feature type="compositionally biased region" description="Basic residues" evidence="1">
    <location>
        <begin position="548"/>
        <end position="558"/>
    </location>
</feature>
<dbReference type="EMBL" id="CP051139">
    <property type="protein sequence ID" value="QIW94950.1"/>
    <property type="molecule type" value="Genomic_DNA"/>
</dbReference>
<feature type="compositionally biased region" description="Basic residues" evidence="1">
    <location>
        <begin position="420"/>
        <end position="456"/>
    </location>
</feature>
<sequence length="583" mass="70232">MAASTAIANGGDDYELPPRKKPKVSELPLSSIQRASIDGMLHTFKKKGEFDSLRKKTFQQYNESADRGIFENSLRKFTTDEIEREPVKYLKPDRRLAAPLIEGAAARAQIYEAAEENIAAYIDQQLASAEQTLREIRRKEIGDEAANAELERGTKSDEAYAAEADERRVLRAKKFAEEERLRLKKEAQDRKKKELEALKKKQEQLMRETERLQRDNKRRLERDEWKKLEKERERERIKKFNEKRDKAKKEAEEREQALQAEREKKEKERQEREQKRLEEEALNRLLREGREREERDRRPELDRGDMDVPTRPRFNGITPRSTHARDDVRPRGPMSASTSVHKEDRSREEDDYRREPRYRSRSPRRGDDRPRRLSRGSYREGTMRRESYYRDLSAEREAWKAKAKRPPGEDGELVEGSTRARSRSRDSHRRRERTRSPPRRVRERSRGHSPPRRRERSRSPLSIDRYVPGAPPSRRPRDASRDRSRDRHRRDRSRERRDYSRDRRDRSRDRRDRSREHHRDRHEDDRRSARYDDRPRAVDIDRYVPGSPRRRERSRSRDRRREKSKDAPRERNAEKTDRERDRK</sequence>
<feature type="region of interest" description="Disordered" evidence="1">
    <location>
        <begin position="1"/>
        <end position="27"/>
    </location>
</feature>
<protein>
    <recommendedName>
        <fullName evidence="2">BOD1/SHG1 domain-containing protein</fullName>
    </recommendedName>
</protein>
<evidence type="ECO:0000256" key="1">
    <source>
        <dbReference type="SAM" id="MobiDB-lite"/>
    </source>
</evidence>
<feature type="compositionally biased region" description="Basic and acidic residues" evidence="1">
    <location>
        <begin position="492"/>
        <end position="542"/>
    </location>
</feature>
<feature type="region of interest" description="Disordered" evidence="1">
    <location>
        <begin position="229"/>
        <end position="583"/>
    </location>
</feature>
<feature type="compositionally biased region" description="Basic and acidic residues" evidence="1">
    <location>
        <begin position="340"/>
        <end position="400"/>
    </location>
</feature>
<name>A0A6H0XJY4_9PEZI</name>
<dbReference type="Pfam" id="PF05205">
    <property type="entry name" value="COMPASS-Shg1"/>
    <property type="match status" value="1"/>
</dbReference>
<keyword evidence="4" id="KW-1185">Reference proteome</keyword>
<feature type="domain" description="BOD1/SHG1" evidence="2">
    <location>
        <begin position="40"/>
        <end position="142"/>
    </location>
</feature>